<keyword evidence="6" id="KW-0472">Membrane</keyword>
<comment type="subcellular location">
    <subcellularLocation>
        <location evidence="1">Membrane</location>
        <topology evidence="1">Multi-pass membrane protein</topology>
    </subcellularLocation>
</comment>
<evidence type="ECO:0000259" key="8">
    <source>
        <dbReference type="Pfam" id="PF00828"/>
    </source>
</evidence>
<dbReference type="PANTHER" id="PTHR12934:SF11">
    <property type="entry name" value="LARGE RIBOSOMAL SUBUNIT PROTEIN UL15M"/>
    <property type="match status" value="1"/>
</dbReference>
<dbReference type="InterPro" id="IPR021131">
    <property type="entry name" value="Ribosomal_uL15/eL18"/>
</dbReference>
<dbReference type="AlphaFoldDB" id="A0AAP0GKV2"/>
<gene>
    <name evidence="9" type="ORF">SSX86_024757</name>
</gene>
<dbReference type="GO" id="GO:0015743">
    <property type="term" value="P:malate transport"/>
    <property type="evidence" value="ECO:0007669"/>
    <property type="project" value="InterPro"/>
</dbReference>
<dbReference type="GO" id="GO:0003735">
    <property type="term" value="F:structural constituent of ribosome"/>
    <property type="evidence" value="ECO:0007669"/>
    <property type="project" value="InterPro"/>
</dbReference>
<dbReference type="GO" id="GO:0006412">
    <property type="term" value="P:translation"/>
    <property type="evidence" value="ECO:0007669"/>
    <property type="project" value="InterPro"/>
</dbReference>
<accession>A0AAP0GKV2</accession>
<evidence type="ECO:0000256" key="5">
    <source>
        <dbReference type="ARBA" id="ARBA00022989"/>
    </source>
</evidence>
<keyword evidence="5" id="KW-1133">Transmembrane helix</keyword>
<comment type="caution">
    <text evidence="9">The sequence shown here is derived from an EMBL/GenBank/DDBJ whole genome shotgun (WGS) entry which is preliminary data.</text>
</comment>
<evidence type="ECO:0000256" key="3">
    <source>
        <dbReference type="ARBA" id="ARBA00022692"/>
    </source>
</evidence>
<dbReference type="InterPro" id="IPR005749">
    <property type="entry name" value="Ribosomal_uL15_bac-type"/>
</dbReference>
<dbReference type="PANTHER" id="PTHR12934">
    <property type="entry name" value="50S RIBOSOMAL PROTEIN L15"/>
    <property type="match status" value="1"/>
</dbReference>
<evidence type="ECO:0000256" key="7">
    <source>
        <dbReference type="ARBA" id="ARBA00023274"/>
    </source>
</evidence>
<dbReference type="Pfam" id="PF00828">
    <property type="entry name" value="Ribosomal_L27A"/>
    <property type="match status" value="1"/>
</dbReference>
<keyword evidence="3" id="KW-0812">Transmembrane</keyword>
<organism evidence="9 10">
    <name type="scientific">Deinandra increscens subsp. villosa</name>
    <dbReference type="NCBI Taxonomy" id="3103831"/>
    <lineage>
        <taxon>Eukaryota</taxon>
        <taxon>Viridiplantae</taxon>
        <taxon>Streptophyta</taxon>
        <taxon>Embryophyta</taxon>
        <taxon>Tracheophyta</taxon>
        <taxon>Spermatophyta</taxon>
        <taxon>Magnoliopsida</taxon>
        <taxon>eudicotyledons</taxon>
        <taxon>Gunneridae</taxon>
        <taxon>Pentapetalae</taxon>
        <taxon>asterids</taxon>
        <taxon>campanulids</taxon>
        <taxon>Asterales</taxon>
        <taxon>Asteraceae</taxon>
        <taxon>Asteroideae</taxon>
        <taxon>Heliantheae alliance</taxon>
        <taxon>Madieae</taxon>
        <taxon>Madiinae</taxon>
        <taxon>Deinandra</taxon>
    </lineage>
</organism>
<evidence type="ECO:0000256" key="1">
    <source>
        <dbReference type="ARBA" id="ARBA00004141"/>
    </source>
</evidence>
<dbReference type="GO" id="GO:0016020">
    <property type="term" value="C:membrane"/>
    <property type="evidence" value="ECO:0007669"/>
    <property type="project" value="UniProtKB-SubCell"/>
</dbReference>
<dbReference type="Proteomes" id="UP001408789">
    <property type="component" value="Unassembled WGS sequence"/>
</dbReference>
<evidence type="ECO:0000313" key="10">
    <source>
        <dbReference type="Proteomes" id="UP001408789"/>
    </source>
</evidence>
<name>A0AAP0GKV2_9ASTR</name>
<evidence type="ECO:0000313" key="9">
    <source>
        <dbReference type="EMBL" id="KAK9053683.1"/>
    </source>
</evidence>
<evidence type="ECO:0000256" key="2">
    <source>
        <dbReference type="ARBA" id="ARBA00007320"/>
    </source>
</evidence>
<dbReference type="EMBL" id="JBCNJP010000025">
    <property type="protein sequence ID" value="KAK9053683.1"/>
    <property type="molecule type" value="Genomic_DNA"/>
</dbReference>
<keyword evidence="7" id="KW-0687">Ribonucleoprotein</keyword>
<dbReference type="Pfam" id="PF11744">
    <property type="entry name" value="ALMT"/>
    <property type="match status" value="1"/>
</dbReference>
<reference evidence="9 10" key="1">
    <citation type="submission" date="2024-04" db="EMBL/GenBank/DDBJ databases">
        <title>The reference genome of an endangered Asteraceae, Deinandra increscens subsp. villosa, native to the Central Coast of California.</title>
        <authorList>
            <person name="Guilliams M."/>
            <person name="Hasenstab-Lehman K."/>
            <person name="Meyer R."/>
            <person name="Mcevoy S."/>
        </authorList>
    </citation>
    <scope>NUCLEOTIDE SEQUENCE [LARGE SCALE GENOMIC DNA]</scope>
    <source>
        <tissue evidence="9">Leaf</tissue>
    </source>
</reference>
<evidence type="ECO:0000256" key="6">
    <source>
        <dbReference type="ARBA" id="ARBA00023136"/>
    </source>
</evidence>
<feature type="domain" description="Large ribosomal subunit protein uL15/eL18" evidence="8">
    <location>
        <begin position="34"/>
        <end position="81"/>
    </location>
</feature>
<sequence>MKLSSLNILHSQFDRSNCWRTISIDFSLSNGQKPIGLGKIARLINAGKIDSSELITMKTLKDTGAIGKQIRDGVRLMGRGAEHIQANMARWEPAHGRFKLGYPWKQYLKVGALMRSCTYCIETLSGFINSEVQAPELLKKHMKEYA</sequence>
<keyword evidence="4" id="KW-0689">Ribosomal protein</keyword>
<dbReference type="GO" id="GO:0005762">
    <property type="term" value="C:mitochondrial large ribosomal subunit"/>
    <property type="evidence" value="ECO:0007669"/>
    <property type="project" value="TreeGrafter"/>
</dbReference>
<evidence type="ECO:0000256" key="4">
    <source>
        <dbReference type="ARBA" id="ARBA00022980"/>
    </source>
</evidence>
<protein>
    <recommendedName>
        <fullName evidence="8">Large ribosomal subunit protein uL15/eL18 domain-containing protein</fullName>
    </recommendedName>
</protein>
<comment type="similarity">
    <text evidence="2">Belongs to the universal ribosomal protein uL15 family.</text>
</comment>
<dbReference type="InterPro" id="IPR020966">
    <property type="entry name" value="ALMT"/>
</dbReference>
<proteinExistence type="inferred from homology"/>
<keyword evidence="10" id="KW-1185">Reference proteome</keyword>